<evidence type="ECO:0000256" key="1">
    <source>
        <dbReference type="SAM" id="MobiDB-lite"/>
    </source>
</evidence>
<evidence type="ECO:0000256" key="2">
    <source>
        <dbReference type="SAM" id="Phobius"/>
    </source>
</evidence>
<reference evidence="4" key="2">
    <citation type="submission" date="2023-05" db="EMBL/GenBank/DDBJ databases">
        <authorList>
            <consortium name="Lawrence Berkeley National Laboratory"/>
            <person name="Steindorff A."/>
            <person name="Hensen N."/>
            <person name="Bonometti L."/>
            <person name="Westerberg I."/>
            <person name="Brannstrom I.O."/>
            <person name="Guillou S."/>
            <person name="Cros-Aarteil S."/>
            <person name="Calhoun S."/>
            <person name="Haridas S."/>
            <person name="Kuo A."/>
            <person name="Mondo S."/>
            <person name="Pangilinan J."/>
            <person name="Riley R."/>
            <person name="Labutti K."/>
            <person name="Andreopoulos B."/>
            <person name="Lipzen A."/>
            <person name="Chen C."/>
            <person name="Yanf M."/>
            <person name="Daum C."/>
            <person name="Ng V."/>
            <person name="Clum A."/>
            <person name="Ohm R."/>
            <person name="Martin F."/>
            <person name="Silar P."/>
            <person name="Natvig D."/>
            <person name="Lalanne C."/>
            <person name="Gautier V."/>
            <person name="Ament-Velasquez S.L."/>
            <person name="Kruys A."/>
            <person name="Hutchinson M.I."/>
            <person name="Powell A.J."/>
            <person name="Barry K."/>
            <person name="Miller A.N."/>
            <person name="Grigoriev I.V."/>
            <person name="Debuchy R."/>
            <person name="Gladieux P."/>
            <person name="Thoren M.H."/>
            <person name="Johannesson H."/>
        </authorList>
    </citation>
    <scope>NUCLEOTIDE SEQUENCE</scope>
    <source>
        <strain evidence="4">PSN293</strain>
    </source>
</reference>
<proteinExistence type="predicted"/>
<organism evidence="4 5">
    <name type="scientific">Rhypophila decipiens</name>
    <dbReference type="NCBI Taxonomy" id="261697"/>
    <lineage>
        <taxon>Eukaryota</taxon>
        <taxon>Fungi</taxon>
        <taxon>Dikarya</taxon>
        <taxon>Ascomycota</taxon>
        <taxon>Pezizomycotina</taxon>
        <taxon>Sordariomycetes</taxon>
        <taxon>Sordariomycetidae</taxon>
        <taxon>Sordariales</taxon>
        <taxon>Naviculisporaceae</taxon>
        <taxon>Rhypophila</taxon>
    </lineage>
</organism>
<feature type="chain" id="PRO_5042924464" evidence="3">
    <location>
        <begin position="28"/>
        <end position="317"/>
    </location>
</feature>
<keyword evidence="3" id="KW-0732">Signal</keyword>
<feature type="region of interest" description="Disordered" evidence="1">
    <location>
        <begin position="144"/>
        <end position="200"/>
    </location>
</feature>
<keyword evidence="2" id="KW-1133">Transmembrane helix</keyword>
<feature type="transmembrane region" description="Helical" evidence="2">
    <location>
        <begin position="206"/>
        <end position="229"/>
    </location>
</feature>
<feature type="signal peptide" evidence="3">
    <location>
        <begin position="1"/>
        <end position="27"/>
    </location>
</feature>
<dbReference type="AlphaFoldDB" id="A0AAN6Y0T0"/>
<reference evidence="4" key="1">
    <citation type="journal article" date="2023" name="Mol. Phylogenet. Evol.">
        <title>Genome-scale phylogeny and comparative genomics of the fungal order Sordariales.</title>
        <authorList>
            <person name="Hensen N."/>
            <person name="Bonometti L."/>
            <person name="Westerberg I."/>
            <person name="Brannstrom I.O."/>
            <person name="Guillou S."/>
            <person name="Cros-Aarteil S."/>
            <person name="Calhoun S."/>
            <person name="Haridas S."/>
            <person name="Kuo A."/>
            <person name="Mondo S."/>
            <person name="Pangilinan J."/>
            <person name="Riley R."/>
            <person name="LaButti K."/>
            <person name="Andreopoulos B."/>
            <person name="Lipzen A."/>
            <person name="Chen C."/>
            <person name="Yan M."/>
            <person name="Daum C."/>
            <person name="Ng V."/>
            <person name="Clum A."/>
            <person name="Steindorff A."/>
            <person name="Ohm R.A."/>
            <person name="Martin F."/>
            <person name="Silar P."/>
            <person name="Natvig D.O."/>
            <person name="Lalanne C."/>
            <person name="Gautier V."/>
            <person name="Ament-Velasquez S.L."/>
            <person name="Kruys A."/>
            <person name="Hutchinson M.I."/>
            <person name="Powell A.J."/>
            <person name="Barry K."/>
            <person name="Miller A.N."/>
            <person name="Grigoriev I.V."/>
            <person name="Debuchy R."/>
            <person name="Gladieux P."/>
            <person name="Hiltunen Thoren M."/>
            <person name="Johannesson H."/>
        </authorList>
    </citation>
    <scope>NUCLEOTIDE SEQUENCE</scope>
    <source>
        <strain evidence="4">PSN293</strain>
    </source>
</reference>
<dbReference type="Proteomes" id="UP001301769">
    <property type="component" value="Unassembled WGS sequence"/>
</dbReference>
<protein>
    <submittedName>
        <fullName evidence="4">Uncharacterized protein</fullName>
    </submittedName>
</protein>
<accession>A0AAN6Y0T0</accession>
<dbReference type="EMBL" id="MU858211">
    <property type="protein sequence ID" value="KAK4209266.1"/>
    <property type="molecule type" value="Genomic_DNA"/>
</dbReference>
<keyword evidence="2" id="KW-0472">Membrane</keyword>
<comment type="caution">
    <text evidence="4">The sequence shown here is derived from an EMBL/GenBank/DDBJ whole genome shotgun (WGS) entry which is preliminary data.</text>
</comment>
<name>A0AAN6Y0T0_9PEZI</name>
<sequence>MTRKPVLSSARTWLLFLFVNIFTLSQAEQVTNGPEAPQTLYNEMAYKTGRSCAVGCLVYNGGIPCQAGAFYQDIGVWMGCGRCGQSNGCYCSTDLASSATSMIDECVSKRCSDAGVADWDQEVTKMLSLYDGYCATANVAPTTTSRVRPQATTRPPGAVTTAENPTPGAGAGSSTDGQAQETSPPSPSSTSSTDEPEKKGLSQSDIVALAASLGVGIPSLLLAAITLCVQLKKRKKRNHQKVLDEGGTLVGSVAHLPQTPYRSHVTTPVPQQGHQGFNVPGPAYGYQGQPRLYSGAPEILHGGHGDGIPLQQRLFRY</sequence>
<gene>
    <name evidence="4" type="ORF">QBC37DRAFT_450822</name>
</gene>
<feature type="compositionally biased region" description="Polar residues" evidence="1">
    <location>
        <begin position="144"/>
        <end position="153"/>
    </location>
</feature>
<evidence type="ECO:0000256" key="3">
    <source>
        <dbReference type="SAM" id="SignalP"/>
    </source>
</evidence>
<feature type="compositionally biased region" description="Polar residues" evidence="1">
    <location>
        <begin position="172"/>
        <end position="181"/>
    </location>
</feature>
<keyword evidence="5" id="KW-1185">Reference proteome</keyword>
<evidence type="ECO:0000313" key="5">
    <source>
        <dbReference type="Proteomes" id="UP001301769"/>
    </source>
</evidence>
<keyword evidence="2" id="KW-0812">Transmembrane</keyword>
<evidence type="ECO:0000313" key="4">
    <source>
        <dbReference type="EMBL" id="KAK4209266.1"/>
    </source>
</evidence>